<accession>A0A8X7RH61</accession>
<dbReference type="SUPFAM" id="SSF56219">
    <property type="entry name" value="DNase I-like"/>
    <property type="match status" value="1"/>
</dbReference>
<feature type="domain" description="Endonuclease/exonuclease/phosphatase" evidence="1">
    <location>
        <begin position="6"/>
        <end position="208"/>
    </location>
</feature>
<reference evidence="2 3" key="1">
    <citation type="submission" date="2020-02" db="EMBL/GenBank/DDBJ databases">
        <authorList>
            <person name="Ma Q."/>
            <person name="Huang Y."/>
            <person name="Song X."/>
            <person name="Pei D."/>
        </authorList>
    </citation>
    <scope>NUCLEOTIDE SEQUENCE [LARGE SCALE GENOMIC DNA]</scope>
    <source>
        <strain evidence="2">Sxm20200214</strain>
        <tissue evidence="2">Leaf</tissue>
    </source>
</reference>
<dbReference type="PANTHER" id="PTHR35218">
    <property type="entry name" value="RNASE H DOMAIN-CONTAINING PROTEIN"/>
    <property type="match status" value="1"/>
</dbReference>
<evidence type="ECO:0000259" key="1">
    <source>
        <dbReference type="Pfam" id="PF03372"/>
    </source>
</evidence>
<dbReference type="EMBL" id="JAAMPC010000010">
    <property type="protein sequence ID" value="KAG2289084.1"/>
    <property type="molecule type" value="Genomic_DNA"/>
</dbReference>
<name>A0A8X7RH61_BRACI</name>
<organism evidence="2 3">
    <name type="scientific">Brassica carinata</name>
    <name type="common">Ethiopian mustard</name>
    <name type="synonym">Abyssinian cabbage</name>
    <dbReference type="NCBI Taxonomy" id="52824"/>
    <lineage>
        <taxon>Eukaryota</taxon>
        <taxon>Viridiplantae</taxon>
        <taxon>Streptophyta</taxon>
        <taxon>Embryophyta</taxon>
        <taxon>Tracheophyta</taxon>
        <taxon>Spermatophyta</taxon>
        <taxon>Magnoliopsida</taxon>
        <taxon>eudicotyledons</taxon>
        <taxon>Gunneridae</taxon>
        <taxon>Pentapetalae</taxon>
        <taxon>rosids</taxon>
        <taxon>malvids</taxon>
        <taxon>Brassicales</taxon>
        <taxon>Brassicaceae</taxon>
        <taxon>Brassiceae</taxon>
        <taxon>Brassica</taxon>
    </lineage>
</organism>
<dbReference type="Gene3D" id="3.60.10.10">
    <property type="entry name" value="Endonuclease/exonuclease/phosphatase"/>
    <property type="match status" value="1"/>
</dbReference>
<protein>
    <recommendedName>
        <fullName evidence="1">Endonuclease/exonuclease/phosphatase domain-containing protein</fullName>
    </recommendedName>
</protein>
<dbReference type="InterPro" id="IPR005135">
    <property type="entry name" value="Endo/exonuclease/phosphatase"/>
</dbReference>
<keyword evidence="3" id="KW-1185">Reference proteome</keyword>
<dbReference type="Pfam" id="PF03372">
    <property type="entry name" value="Exo_endo_phos"/>
    <property type="match status" value="1"/>
</dbReference>
<dbReference type="GO" id="GO:0003824">
    <property type="term" value="F:catalytic activity"/>
    <property type="evidence" value="ECO:0007669"/>
    <property type="project" value="InterPro"/>
</dbReference>
<dbReference type="Proteomes" id="UP000886595">
    <property type="component" value="Unassembled WGS sequence"/>
</dbReference>
<sequence length="242" mass="27826">MDIFCWNIRGFNCKIKRRGFRKWLKANQPIFGGLLETHVSHVKTSRIIQGVFPGWHFECNYEFSDLGKIWLLWHPSVKVSVFHKSLQSISCFFNLPFVSTQLAVTMVYGSNCRKVRKQLWADLNFLTTSPSVSGSPWSVLGDFNQILIAHEHSTGDQFTSTRGMREFMQCTHNTQLQDLIFYGNSFTWTNNQGDGVISKKLDRILVNDNCHAFLMWVAHLDGLPTRSRIASWGFRSNRIAAS</sequence>
<evidence type="ECO:0000313" key="3">
    <source>
        <dbReference type="Proteomes" id="UP000886595"/>
    </source>
</evidence>
<evidence type="ECO:0000313" key="2">
    <source>
        <dbReference type="EMBL" id="KAG2289084.1"/>
    </source>
</evidence>
<comment type="caution">
    <text evidence="2">The sequence shown here is derived from an EMBL/GenBank/DDBJ whole genome shotgun (WGS) entry which is preliminary data.</text>
</comment>
<dbReference type="AlphaFoldDB" id="A0A8X7RH61"/>
<dbReference type="OrthoDB" id="1112214at2759"/>
<dbReference type="PANTHER" id="PTHR35218:SF9">
    <property type="entry name" value="ENDONUCLEASE_EXONUCLEASE_PHOSPHATASE DOMAIN-CONTAINING PROTEIN"/>
    <property type="match status" value="1"/>
</dbReference>
<dbReference type="InterPro" id="IPR036691">
    <property type="entry name" value="Endo/exonu/phosph_ase_sf"/>
</dbReference>
<proteinExistence type="predicted"/>
<gene>
    <name evidence="2" type="ORF">Bca52824_048688</name>
</gene>